<dbReference type="InterPro" id="IPR024983">
    <property type="entry name" value="CHAT_dom"/>
</dbReference>
<dbReference type="Proteomes" id="UP001050975">
    <property type="component" value="Unassembled WGS sequence"/>
</dbReference>
<dbReference type="Pfam" id="PF12770">
    <property type="entry name" value="CHAT"/>
    <property type="match status" value="1"/>
</dbReference>
<dbReference type="AlphaFoldDB" id="A0AAV3XI02"/>
<comment type="caution">
    <text evidence="2">The sequence shown here is derived from an EMBL/GenBank/DDBJ whole genome shotgun (WGS) entry which is preliminary data.</text>
</comment>
<keyword evidence="3" id="KW-1185">Reference proteome</keyword>
<gene>
    <name evidence="2" type="ORF">MiSe_68780</name>
</gene>
<dbReference type="InterPro" id="IPR011990">
    <property type="entry name" value="TPR-like_helical_dom_sf"/>
</dbReference>
<evidence type="ECO:0000313" key="2">
    <source>
        <dbReference type="EMBL" id="GET42064.1"/>
    </source>
</evidence>
<protein>
    <submittedName>
        <fullName evidence="2">TPR repeat-containing protein</fullName>
    </submittedName>
</protein>
<dbReference type="EMBL" id="BLAY01000146">
    <property type="protein sequence ID" value="GET42064.1"/>
    <property type="molecule type" value="Genomic_DNA"/>
</dbReference>
<dbReference type="PANTHER" id="PTHR10098">
    <property type="entry name" value="RAPSYN-RELATED"/>
    <property type="match status" value="1"/>
</dbReference>
<feature type="domain" description="CHAT" evidence="1">
    <location>
        <begin position="321"/>
        <end position="658"/>
    </location>
</feature>
<evidence type="ECO:0000313" key="3">
    <source>
        <dbReference type="Proteomes" id="UP001050975"/>
    </source>
</evidence>
<reference evidence="2" key="1">
    <citation type="submission" date="2019-10" db="EMBL/GenBank/DDBJ databases">
        <title>Draft genome sequece of Microseira wollei NIES-4236.</title>
        <authorList>
            <person name="Yamaguchi H."/>
            <person name="Suzuki S."/>
            <person name="Kawachi M."/>
        </authorList>
    </citation>
    <scope>NUCLEOTIDE SEQUENCE</scope>
    <source>
        <strain evidence="2">NIES-4236</strain>
    </source>
</reference>
<evidence type="ECO:0000259" key="1">
    <source>
        <dbReference type="Pfam" id="PF12770"/>
    </source>
</evidence>
<name>A0AAV3XI02_9CYAN</name>
<sequence length="659" mass="75441">MTQNNLANAYSNGIKGDKAENLETAIRYYLAAIEVRTRSAFPQDWAMTQNNLANAYSNGIKGDKAENLETAIRYYLAAIEVRNRSAFPQDWADTLFNLGLAYQKNNQKHLAYDAFADAIETVELMRYEIVSGDESKQKLAEKHNQIYRLMIEVCLAMGKPTVAIEYAERSKTRNLVEQILTRDLHKIFPPEVVKELEQLRDEIATNQNQIQTGKADNPQTLAQSLQQLRQQRNDLQNRYLPIGFGFNFARFQATLDDSTAIIQWYITFESFHTFIFTRYNPQPFVLSATIDDRKALVDWANTYIDDYYGQKDNWRTQLTPRLQELAKILHLDEILAHLPKDCQQLILIPNWHLHLFPLHALPVGESCRLDIFPKGVSYAPSCQLLLQAQKRQRPDFSHLFAIQNPTEDLTYTDLEVEVITQYFQPVNVLKKAQATLTAINNTPLNTFHCAHFSCHGYFDLTDARKSALILANAPLDTAPTQPNSERYLSLRNGEIHDLEKCLTLDRILSLKLEKCRLVTLSACETGLIDFLNYSDEYIGLPSGFLIAGSRAVVSSLWTVSDLSTAFLMMKFYQNLPTYKSLTLALNHAQKWLRNLTCEEFEAVLEQLQPQIDQILAQLKPGKRFVLEEIIAADLKEIRDRQPYPFANPFYWAAFTAAGV</sequence>
<accession>A0AAV3XI02</accession>
<proteinExistence type="predicted"/>
<dbReference type="PANTHER" id="PTHR10098:SF108">
    <property type="entry name" value="TETRATRICOPEPTIDE REPEAT PROTEIN 28"/>
    <property type="match status" value="1"/>
</dbReference>
<organism evidence="2 3">
    <name type="scientific">Microseira wollei NIES-4236</name>
    <dbReference type="NCBI Taxonomy" id="2530354"/>
    <lineage>
        <taxon>Bacteria</taxon>
        <taxon>Bacillati</taxon>
        <taxon>Cyanobacteriota</taxon>
        <taxon>Cyanophyceae</taxon>
        <taxon>Oscillatoriophycideae</taxon>
        <taxon>Aerosakkonematales</taxon>
        <taxon>Aerosakkonemataceae</taxon>
        <taxon>Microseira</taxon>
    </lineage>
</organism>
<dbReference type="Gene3D" id="1.25.40.10">
    <property type="entry name" value="Tetratricopeptide repeat domain"/>
    <property type="match status" value="1"/>
</dbReference>
<dbReference type="SUPFAM" id="SSF48452">
    <property type="entry name" value="TPR-like"/>
    <property type="match status" value="1"/>
</dbReference>